<proteinExistence type="predicted"/>
<feature type="region of interest" description="Disordered" evidence="1">
    <location>
        <begin position="312"/>
        <end position="342"/>
    </location>
</feature>
<dbReference type="EMBL" id="LSYV01000420">
    <property type="protein sequence ID" value="KXZ41508.1"/>
    <property type="molecule type" value="Genomic_DNA"/>
</dbReference>
<protein>
    <submittedName>
        <fullName evidence="2">Uncharacterized protein</fullName>
    </submittedName>
</protein>
<feature type="compositionally biased region" description="Low complexity" evidence="1">
    <location>
        <begin position="329"/>
        <end position="342"/>
    </location>
</feature>
<dbReference type="Proteomes" id="UP000075714">
    <property type="component" value="Unassembled WGS sequence"/>
</dbReference>
<evidence type="ECO:0000313" key="2">
    <source>
        <dbReference type="EMBL" id="KXZ41508.1"/>
    </source>
</evidence>
<gene>
    <name evidence="2" type="ORF">GPECTOR_423g285</name>
</gene>
<organism evidence="2 3">
    <name type="scientific">Gonium pectorale</name>
    <name type="common">Green alga</name>
    <dbReference type="NCBI Taxonomy" id="33097"/>
    <lineage>
        <taxon>Eukaryota</taxon>
        <taxon>Viridiplantae</taxon>
        <taxon>Chlorophyta</taxon>
        <taxon>core chlorophytes</taxon>
        <taxon>Chlorophyceae</taxon>
        <taxon>CS clade</taxon>
        <taxon>Chlamydomonadales</taxon>
        <taxon>Volvocaceae</taxon>
        <taxon>Gonium</taxon>
    </lineage>
</organism>
<accession>A0A150FVA4</accession>
<dbReference type="AlphaFoldDB" id="A0A150FVA4"/>
<feature type="region of interest" description="Disordered" evidence="1">
    <location>
        <begin position="1"/>
        <end position="28"/>
    </location>
</feature>
<evidence type="ECO:0000256" key="1">
    <source>
        <dbReference type="SAM" id="MobiDB-lite"/>
    </source>
</evidence>
<comment type="caution">
    <text evidence="2">The sequence shown here is derived from an EMBL/GenBank/DDBJ whole genome shotgun (WGS) entry which is preliminary data.</text>
</comment>
<name>A0A150FVA4_GONPE</name>
<evidence type="ECO:0000313" key="3">
    <source>
        <dbReference type="Proteomes" id="UP000075714"/>
    </source>
</evidence>
<sequence length="342" mass="36628">MSRPETRSVTAAAAAKQVAKSPSPTSSALAPKTLEQAMNKLSLGREATPVSQADFLESMDRLFTRLDSIHAEQIEIKEVVKLQNVQITAVAQRVDSMEPRIDGVVQRMDALEGNCKAFLRQAAAEAAGQPDMRPGVGLDSRRVLSASNKYMDVNSLVAFDVANLPDAPTARDAICNIISTSSEGRDLPSFSGVRVLRQSRRKFASAATAPTAADGEPLFTVRVGVNPTTRRMLFAAAKPLAAAGIVFRDDLSPLGAALKSLRNDQFRRLQADGRQPRWLGPLIEYRGGDGRYYMVEQYDVVESDPRVLERVARRAPPRGGLPRGGGNAATGSAAASGTSPVA</sequence>
<keyword evidence="3" id="KW-1185">Reference proteome</keyword>
<reference evidence="3" key="1">
    <citation type="journal article" date="2016" name="Nat. Commun.">
        <title>The Gonium pectorale genome demonstrates co-option of cell cycle regulation during the evolution of multicellularity.</title>
        <authorList>
            <person name="Hanschen E.R."/>
            <person name="Marriage T.N."/>
            <person name="Ferris P.J."/>
            <person name="Hamaji T."/>
            <person name="Toyoda A."/>
            <person name="Fujiyama A."/>
            <person name="Neme R."/>
            <person name="Noguchi H."/>
            <person name="Minakuchi Y."/>
            <person name="Suzuki M."/>
            <person name="Kawai-Toyooka H."/>
            <person name="Smith D.R."/>
            <person name="Sparks H."/>
            <person name="Anderson J."/>
            <person name="Bakaric R."/>
            <person name="Luria V."/>
            <person name="Karger A."/>
            <person name="Kirschner M.W."/>
            <person name="Durand P.M."/>
            <person name="Michod R.E."/>
            <person name="Nozaki H."/>
            <person name="Olson B.J."/>
        </authorList>
    </citation>
    <scope>NUCLEOTIDE SEQUENCE [LARGE SCALE GENOMIC DNA]</scope>
    <source>
        <strain evidence="3">NIES-2863</strain>
    </source>
</reference>